<dbReference type="PANTHER" id="PTHR43245">
    <property type="entry name" value="BIFUNCTIONAL POLYMYXIN RESISTANCE PROTEIN ARNA"/>
    <property type="match status" value="1"/>
</dbReference>
<name>A0AAN0RF24_9PROT</name>
<evidence type="ECO:0000313" key="3">
    <source>
        <dbReference type="Proteomes" id="UP000019438"/>
    </source>
</evidence>
<feature type="domain" description="NAD-dependent epimerase/dehydratase" evidence="1">
    <location>
        <begin position="17"/>
        <end position="249"/>
    </location>
</feature>
<organism evidence="2 3">
    <name type="scientific">Granulibacter bethesdensis</name>
    <dbReference type="NCBI Taxonomy" id="364410"/>
    <lineage>
        <taxon>Bacteria</taxon>
        <taxon>Pseudomonadati</taxon>
        <taxon>Pseudomonadota</taxon>
        <taxon>Alphaproteobacteria</taxon>
        <taxon>Acetobacterales</taxon>
        <taxon>Acetobacteraceae</taxon>
        <taxon>Granulibacter</taxon>
    </lineage>
</organism>
<dbReference type="InterPro" id="IPR036291">
    <property type="entry name" value="NAD(P)-bd_dom_sf"/>
</dbReference>
<gene>
    <name evidence="2" type="ORF">GbCGDNIH3_1716</name>
</gene>
<dbReference type="Pfam" id="PF01370">
    <property type="entry name" value="Epimerase"/>
    <property type="match status" value="1"/>
</dbReference>
<reference evidence="3" key="1">
    <citation type="submission" date="2012-06" db="EMBL/GenBank/DDBJ databases">
        <title>Genome analysis of multiple Granulibacter bethesdensis isolates demonstrates substantial genome diversity.</title>
        <authorList>
            <person name="Greenberg D.E."/>
            <person name="Porcella S.F."/>
            <person name="Zarember K."/>
            <person name="Zelazny A.M."/>
            <person name="Bruno D."/>
            <person name="Martens C."/>
            <person name="Barbian K.D."/>
            <person name="Jaske E."/>
            <person name="Holland S.M."/>
        </authorList>
    </citation>
    <scope>NUCLEOTIDE SEQUENCE [LARGE SCALE GENOMIC DNA]</scope>
    <source>
        <strain evidence="3">CGDNIH3</strain>
    </source>
</reference>
<evidence type="ECO:0000259" key="1">
    <source>
        <dbReference type="Pfam" id="PF01370"/>
    </source>
</evidence>
<dbReference type="RefSeq" id="WP_025287103.1">
    <property type="nucleotide sequence ID" value="NZ_CP003181.2"/>
</dbReference>
<dbReference type="AlphaFoldDB" id="A0AAN0RF24"/>
<dbReference type="Gene3D" id="3.90.25.10">
    <property type="entry name" value="UDP-galactose 4-epimerase, domain 1"/>
    <property type="match status" value="1"/>
</dbReference>
<dbReference type="SUPFAM" id="SSF51735">
    <property type="entry name" value="NAD(P)-binding Rossmann-fold domains"/>
    <property type="match status" value="1"/>
</dbReference>
<dbReference type="Proteomes" id="UP000019438">
    <property type="component" value="Chromosome"/>
</dbReference>
<dbReference type="InterPro" id="IPR050177">
    <property type="entry name" value="Lipid_A_modif_metabolic_enz"/>
</dbReference>
<evidence type="ECO:0000313" key="2">
    <source>
        <dbReference type="EMBL" id="AHJ63610.1"/>
    </source>
</evidence>
<dbReference type="KEGG" id="gbc:GbCGDNIH3_1716"/>
<dbReference type="Gene3D" id="3.40.50.720">
    <property type="entry name" value="NAD(P)-binding Rossmann-like Domain"/>
    <property type="match status" value="1"/>
</dbReference>
<protein>
    <submittedName>
        <fullName evidence="2">GDP-mannose dehydratase family</fullName>
    </submittedName>
</protein>
<proteinExistence type="predicted"/>
<dbReference type="EMBL" id="CP003181">
    <property type="protein sequence ID" value="AHJ63610.1"/>
    <property type="molecule type" value="Genomic_DNA"/>
</dbReference>
<dbReference type="InterPro" id="IPR001509">
    <property type="entry name" value="Epimerase_deHydtase"/>
</dbReference>
<accession>A0AAN0RF24</accession>
<sequence>MGLTSVTGIQADSFARILVTGSGGFVGSHLLPILRQSFPQAVFDAPRLSDGFDITDTVALEARIAAFQPDACIHLAAIAAPVIVRQNPDAAWKVNLHGSLGLANAILKHVPGCVLLYVSTADLYGASFRSGIPLDENAPPAPMNLYGATKAAADLALGALAGEGLRVIRARPFNHTGPGQSEDFVLPAFAAQIAAIEAGRHPPVMSVGNLDSWRDFLDVRDVCAAYVNMLTHADRLVPPGSKYAPIFNIASGTSHRIGDLLNRLLSRSRVSIRTETDPSRLRPADIPHAEGNATLARSVLGWVPRIALEQTLGDLLDDYRHHHIPDNG</sequence>